<dbReference type="AlphaFoldDB" id="A0A0U1BHQ9"/>
<evidence type="ECO:0000313" key="1">
    <source>
        <dbReference type="EMBL" id="CPV70679.1"/>
    </source>
</evidence>
<organism evidence="1 2">
    <name type="scientific">Mycobacteroides abscessus</name>
    <dbReference type="NCBI Taxonomy" id="36809"/>
    <lineage>
        <taxon>Bacteria</taxon>
        <taxon>Bacillati</taxon>
        <taxon>Actinomycetota</taxon>
        <taxon>Actinomycetes</taxon>
        <taxon>Mycobacteriales</taxon>
        <taxon>Mycobacteriaceae</taxon>
        <taxon>Mycobacteroides</taxon>
    </lineage>
</organism>
<protein>
    <submittedName>
        <fullName evidence="1">Uncharacterized protein</fullName>
    </submittedName>
</protein>
<proteinExistence type="predicted"/>
<reference evidence="1 2" key="1">
    <citation type="submission" date="2015-03" db="EMBL/GenBank/DDBJ databases">
        <authorList>
            <person name="Murphy D."/>
        </authorList>
    </citation>
    <scope>NUCLEOTIDE SEQUENCE [LARGE SCALE GENOMIC DNA]</scope>
    <source>
        <strain evidence="1 2">PAP088</strain>
    </source>
</reference>
<name>A0A0U1BHQ9_9MYCO</name>
<sequence>MREMWELPGLTLKQKAARSGLVIALVWALAAVPLVAWLVLRDPVLPPPPPERELSVMELAAVADARSELSNGYVHVESQVTTAVARFEVTETVQAATGDSIGKVRSGAESADLLVAANLVYLRGNSSFWASIGVPTAFEGWVNVGALFGDIAFPLRTATAALVPGPQARVENTVPGSTQTVYRAEKATAVFTAAGVISITLNGRTAKITSGAADVAGPIAGARTETAGGGRLIGSSGAWTVAEPAPPAPK</sequence>
<dbReference type="Proteomes" id="UP000045782">
    <property type="component" value="Unassembled WGS sequence"/>
</dbReference>
<evidence type="ECO:0000313" key="2">
    <source>
        <dbReference type="Proteomes" id="UP000045782"/>
    </source>
</evidence>
<dbReference type="EMBL" id="CSWP01000012">
    <property type="protein sequence ID" value="CPV70679.1"/>
    <property type="molecule type" value="Genomic_DNA"/>
</dbReference>
<gene>
    <name evidence="1" type="ORF">ERS075579_04844</name>
</gene>
<accession>A0A0U1BHQ9</accession>